<evidence type="ECO:0000313" key="1">
    <source>
        <dbReference type="EMBL" id="MBF4693457.1"/>
    </source>
</evidence>
<gene>
    <name evidence="1" type="ORF">ISU02_10015</name>
</gene>
<protein>
    <submittedName>
        <fullName evidence="1">Acetoacetate decarboxylase family protein</fullName>
    </submittedName>
</protein>
<dbReference type="SUPFAM" id="SSF160104">
    <property type="entry name" value="Acetoacetate decarboxylase-like"/>
    <property type="match status" value="1"/>
</dbReference>
<evidence type="ECO:0000313" key="2">
    <source>
        <dbReference type="Proteomes" id="UP000614200"/>
    </source>
</evidence>
<comment type="caution">
    <text evidence="1">The sequence shown here is derived from an EMBL/GenBank/DDBJ whole genome shotgun (WGS) entry which is preliminary data.</text>
</comment>
<dbReference type="Gene3D" id="2.40.400.10">
    <property type="entry name" value="Acetoacetate decarboxylase-like"/>
    <property type="match status" value="1"/>
</dbReference>
<sequence length="258" mass="28845">MIKGYTLPRTPKGKASLVPHPPWHYVGDVVAIEYTADRALIEAYLPEPLTLESTKCCIYFVDWQYASEDGKEYLDPVESQYKETIILMSASYKGESMAYCPYIWVSQDKAFLRGLIQGWPKQMGETHISKAFALESKAAPTGHFGATLTVNGKRYIESQILLDEENAEMPSPTFAGSALLRYFPNLVGDKHDEPLVNELVQLKSRDVKVSTVSKGDAQLNFVVSSEHELSDFAPVKVLGGYRFQVALTVDDLKVLEKL</sequence>
<dbReference type="InterPro" id="IPR010451">
    <property type="entry name" value="Acetoacetate_decarboxylase"/>
</dbReference>
<accession>A0ABR9ZSL3</accession>
<dbReference type="RefSeq" id="WP_194701685.1">
    <property type="nucleotide sequence ID" value="NZ_JADKNH010000005.1"/>
</dbReference>
<keyword evidence="2" id="KW-1185">Reference proteome</keyword>
<dbReference type="InterPro" id="IPR023375">
    <property type="entry name" value="ADC_dom_sf"/>
</dbReference>
<organism evidence="1 2">
    <name type="scientific">Fusibacter ferrireducens</name>
    <dbReference type="NCBI Taxonomy" id="2785058"/>
    <lineage>
        <taxon>Bacteria</taxon>
        <taxon>Bacillati</taxon>
        <taxon>Bacillota</taxon>
        <taxon>Clostridia</taxon>
        <taxon>Eubacteriales</taxon>
        <taxon>Eubacteriales Family XII. Incertae Sedis</taxon>
        <taxon>Fusibacter</taxon>
    </lineage>
</organism>
<dbReference type="EMBL" id="JADKNH010000005">
    <property type="protein sequence ID" value="MBF4693457.1"/>
    <property type="molecule type" value="Genomic_DNA"/>
</dbReference>
<proteinExistence type="predicted"/>
<dbReference type="Proteomes" id="UP000614200">
    <property type="component" value="Unassembled WGS sequence"/>
</dbReference>
<name>A0ABR9ZSL3_9FIRM</name>
<reference evidence="1 2" key="1">
    <citation type="submission" date="2020-11" db="EMBL/GenBank/DDBJ databases">
        <title>Fusibacter basophilias sp. nov.</title>
        <authorList>
            <person name="Qiu D."/>
        </authorList>
    </citation>
    <scope>NUCLEOTIDE SEQUENCE [LARGE SCALE GENOMIC DNA]</scope>
    <source>
        <strain evidence="1 2">Q10-2</strain>
    </source>
</reference>
<dbReference type="Pfam" id="PF06314">
    <property type="entry name" value="ADC"/>
    <property type="match status" value="1"/>
</dbReference>